<dbReference type="InterPro" id="IPR053278">
    <property type="entry name" value="Pre-60S_factor_ECM1"/>
</dbReference>
<gene>
    <name evidence="8" type="ORF">TGAMA5MH_03987</name>
</gene>
<dbReference type="GO" id="GO:0005737">
    <property type="term" value="C:cytoplasm"/>
    <property type="evidence" value="ECO:0007669"/>
    <property type="project" value="UniProtKB-SubCell"/>
</dbReference>
<feature type="compositionally biased region" description="Basic residues" evidence="7">
    <location>
        <begin position="77"/>
        <end position="93"/>
    </location>
</feature>
<keyword evidence="6" id="KW-0539">Nucleus</keyword>
<dbReference type="Proteomes" id="UP000236546">
    <property type="component" value="Unassembled WGS sequence"/>
</dbReference>
<feature type="region of interest" description="Disordered" evidence="7">
    <location>
        <begin position="1"/>
        <end position="96"/>
    </location>
</feature>
<dbReference type="OrthoDB" id="5304887at2759"/>
<evidence type="ECO:0000256" key="7">
    <source>
        <dbReference type="SAM" id="MobiDB-lite"/>
    </source>
</evidence>
<keyword evidence="5" id="KW-0690">Ribosome biogenesis</keyword>
<feature type="compositionally biased region" description="Low complexity" evidence="7">
    <location>
        <begin position="171"/>
        <end position="188"/>
    </location>
</feature>
<dbReference type="PANTHER" id="PTHR28280">
    <property type="entry name" value="SHUTTLING PRE-60S FACTOR ECM1"/>
    <property type="match status" value="1"/>
</dbReference>
<name>A0A2K0TFS2_9HYPO</name>
<dbReference type="GO" id="GO:0005730">
    <property type="term" value="C:nucleolus"/>
    <property type="evidence" value="ECO:0007669"/>
    <property type="project" value="TreeGrafter"/>
</dbReference>
<dbReference type="InterPro" id="IPR022784">
    <property type="entry name" value="Ribosome_bgen_Alb1"/>
</dbReference>
<dbReference type="Pfam" id="PF09135">
    <property type="entry name" value="Alb1"/>
    <property type="match status" value="1"/>
</dbReference>
<evidence type="ECO:0000256" key="1">
    <source>
        <dbReference type="ARBA" id="ARBA00004123"/>
    </source>
</evidence>
<evidence type="ECO:0000256" key="5">
    <source>
        <dbReference type="ARBA" id="ARBA00022517"/>
    </source>
</evidence>
<reference evidence="8 9" key="1">
    <citation type="submission" date="2017-02" db="EMBL/GenBank/DDBJ databases">
        <title>Genomes of Trichoderma spp. with biocontrol activity.</title>
        <authorList>
            <person name="Gardiner D."/>
            <person name="Kazan K."/>
            <person name="Vos C."/>
            <person name="Harvey P."/>
        </authorList>
    </citation>
    <scope>NUCLEOTIDE SEQUENCE [LARGE SCALE GENOMIC DNA]</scope>
    <source>
        <strain evidence="8 9">A5MH</strain>
    </source>
</reference>
<comment type="subcellular location">
    <subcellularLocation>
        <location evidence="2">Cytoplasm</location>
    </subcellularLocation>
    <subcellularLocation>
        <location evidence="1">Nucleus</location>
    </subcellularLocation>
</comment>
<evidence type="ECO:0000256" key="2">
    <source>
        <dbReference type="ARBA" id="ARBA00004496"/>
    </source>
</evidence>
<dbReference type="GO" id="GO:0030687">
    <property type="term" value="C:preribosome, large subunit precursor"/>
    <property type="evidence" value="ECO:0007669"/>
    <property type="project" value="TreeGrafter"/>
</dbReference>
<evidence type="ECO:0000256" key="6">
    <source>
        <dbReference type="ARBA" id="ARBA00023242"/>
    </source>
</evidence>
<keyword evidence="3" id="KW-0813">Transport</keyword>
<feature type="compositionally biased region" description="Low complexity" evidence="7">
    <location>
        <begin position="49"/>
        <end position="69"/>
    </location>
</feature>
<comment type="caution">
    <text evidence="8">The sequence shown here is derived from an EMBL/GenBank/DDBJ whole genome shotgun (WGS) entry which is preliminary data.</text>
</comment>
<evidence type="ECO:0000256" key="4">
    <source>
        <dbReference type="ARBA" id="ARBA00022490"/>
    </source>
</evidence>
<dbReference type="GO" id="GO:0000055">
    <property type="term" value="P:ribosomal large subunit export from nucleus"/>
    <property type="evidence" value="ECO:0007669"/>
    <property type="project" value="TreeGrafter"/>
</dbReference>
<dbReference type="PANTHER" id="PTHR28280:SF1">
    <property type="entry name" value="SHUTTLING PRE-60S FACTOR ECM1"/>
    <property type="match status" value="1"/>
</dbReference>
<dbReference type="EMBL" id="MTYH01000035">
    <property type="protein sequence ID" value="PNP44381.1"/>
    <property type="molecule type" value="Genomic_DNA"/>
</dbReference>
<feature type="compositionally biased region" description="Acidic residues" evidence="7">
    <location>
        <begin position="149"/>
        <end position="168"/>
    </location>
</feature>
<sequence length="199" mass="21822">MAKTQKTGNSIHQLCHNRKKANTTPAPSRRSRAARRATSPSINTDKSLKNASLPDSSSSAAPRPSVLAARHNAGVTKKVRRGRAVSAKGRRRQEKGLEMAEAIVERTSKKLEKSFSRARVVQSRAKKWDDINKDAQKSKENAFAVLMQEGDEEDKEDREWETDEEMDGENAVKAADAAAAAVQPTAAAPMLDDDDDEIL</sequence>
<feature type="region of interest" description="Disordered" evidence="7">
    <location>
        <begin position="149"/>
        <end position="199"/>
    </location>
</feature>
<protein>
    <recommendedName>
        <fullName evidence="10">Alb1-domain-containing protein</fullName>
    </recommendedName>
</protein>
<evidence type="ECO:0008006" key="10">
    <source>
        <dbReference type="Google" id="ProtNLM"/>
    </source>
</evidence>
<keyword evidence="4" id="KW-0963">Cytoplasm</keyword>
<accession>A0A2K0TFS2</accession>
<evidence type="ECO:0000313" key="9">
    <source>
        <dbReference type="Proteomes" id="UP000236546"/>
    </source>
</evidence>
<dbReference type="AlphaFoldDB" id="A0A2K0TFS2"/>
<evidence type="ECO:0000313" key="8">
    <source>
        <dbReference type="EMBL" id="PNP44381.1"/>
    </source>
</evidence>
<feature type="compositionally biased region" description="Polar residues" evidence="7">
    <location>
        <begin position="1"/>
        <end position="12"/>
    </location>
</feature>
<evidence type="ECO:0000256" key="3">
    <source>
        <dbReference type="ARBA" id="ARBA00022448"/>
    </source>
</evidence>
<organism evidence="8 9">
    <name type="scientific">Trichoderma gamsii</name>
    <dbReference type="NCBI Taxonomy" id="398673"/>
    <lineage>
        <taxon>Eukaryota</taxon>
        <taxon>Fungi</taxon>
        <taxon>Dikarya</taxon>
        <taxon>Ascomycota</taxon>
        <taxon>Pezizomycotina</taxon>
        <taxon>Sordariomycetes</taxon>
        <taxon>Hypocreomycetidae</taxon>
        <taxon>Hypocreales</taxon>
        <taxon>Hypocreaceae</taxon>
        <taxon>Trichoderma</taxon>
    </lineage>
</organism>
<proteinExistence type="predicted"/>